<evidence type="ECO:0000313" key="1">
    <source>
        <dbReference type="EMBL" id="SES86931.1"/>
    </source>
</evidence>
<gene>
    <name evidence="1" type="ORF">SAMN05216326_105120</name>
</gene>
<sequence length="54" mass="5995">MIYSDVLEQLPTTHISGHKNPNEYKKNDKYRLIGSSILSGQIDLAVTVLVISHG</sequence>
<organism evidence="1 2">
    <name type="scientific">Nitrosomonas marina</name>
    <dbReference type="NCBI Taxonomy" id="917"/>
    <lineage>
        <taxon>Bacteria</taxon>
        <taxon>Pseudomonadati</taxon>
        <taxon>Pseudomonadota</taxon>
        <taxon>Betaproteobacteria</taxon>
        <taxon>Nitrosomonadales</taxon>
        <taxon>Nitrosomonadaceae</taxon>
        <taxon>Nitrosomonas</taxon>
    </lineage>
</organism>
<accession>A0A1H9ZZT9</accession>
<evidence type="ECO:0000313" key="2">
    <source>
        <dbReference type="Proteomes" id="UP000199345"/>
    </source>
</evidence>
<keyword evidence="2" id="KW-1185">Reference proteome</keyword>
<reference evidence="2" key="1">
    <citation type="submission" date="2016-10" db="EMBL/GenBank/DDBJ databases">
        <authorList>
            <person name="Varghese N."/>
            <person name="Submissions S."/>
        </authorList>
    </citation>
    <scope>NUCLEOTIDE SEQUENCE [LARGE SCALE GENOMIC DNA]</scope>
    <source>
        <strain evidence="2">Nm71</strain>
    </source>
</reference>
<dbReference type="Proteomes" id="UP000199345">
    <property type="component" value="Unassembled WGS sequence"/>
</dbReference>
<dbReference type="EMBL" id="FOIA01000005">
    <property type="protein sequence ID" value="SES86931.1"/>
    <property type="molecule type" value="Genomic_DNA"/>
</dbReference>
<proteinExistence type="predicted"/>
<name>A0A1H9ZZT9_9PROT</name>
<dbReference type="AlphaFoldDB" id="A0A1H9ZZT9"/>
<protein>
    <submittedName>
        <fullName evidence="1">Uncharacterized protein</fullName>
    </submittedName>
</protein>